<feature type="region of interest" description="Disordered" evidence="2">
    <location>
        <begin position="201"/>
        <end position="278"/>
    </location>
</feature>
<dbReference type="PROSITE" id="PS51061">
    <property type="entry name" value="R3H"/>
    <property type="match status" value="1"/>
</dbReference>
<reference evidence="5" key="1">
    <citation type="submission" date="2025-08" db="UniProtKB">
        <authorList>
            <consortium name="RefSeq"/>
        </authorList>
    </citation>
    <scope>IDENTIFICATION</scope>
</reference>
<dbReference type="Pfam" id="PF01424">
    <property type="entry name" value="R3H"/>
    <property type="match status" value="1"/>
</dbReference>
<accession>A0AB40C335</accession>
<feature type="compositionally biased region" description="Polar residues" evidence="2">
    <location>
        <begin position="212"/>
        <end position="222"/>
    </location>
</feature>
<dbReference type="InterPro" id="IPR001374">
    <property type="entry name" value="R3H_dom"/>
</dbReference>
<dbReference type="PANTHER" id="PTHR15672">
    <property type="entry name" value="CAMP-REGULATED PHOSPHOPROTEIN 21 RELATED R3H DOMAIN CONTAINING PROTEIN"/>
    <property type="match status" value="1"/>
</dbReference>
<proteinExistence type="predicted"/>
<dbReference type="GeneID" id="120270575"/>
<dbReference type="PANTHER" id="PTHR15672:SF25">
    <property type="entry name" value="OS01G0100600 PROTEIN"/>
    <property type="match status" value="1"/>
</dbReference>
<evidence type="ECO:0000256" key="2">
    <source>
        <dbReference type="SAM" id="MobiDB-lite"/>
    </source>
</evidence>
<keyword evidence="1" id="KW-0597">Phosphoprotein</keyword>
<feature type="compositionally biased region" description="Basic and acidic residues" evidence="2">
    <location>
        <begin position="201"/>
        <end position="210"/>
    </location>
</feature>
<dbReference type="SMART" id="SM00393">
    <property type="entry name" value="R3H"/>
    <property type="match status" value="1"/>
</dbReference>
<feature type="domain" description="R3H" evidence="3">
    <location>
        <begin position="23"/>
        <end position="88"/>
    </location>
</feature>
<dbReference type="InterPro" id="IPR036867">
    <property type="entry name" value="R3H_dom_sf"/>
</dbReference>
<keyword evidence="4" id="KW-1185">Reference proteome</keyword>
<name>A0AB40C335_DIOCR</name>
<gene>
    <name evidence="5" type="primary">LOC120270575</name>
</gene>
<feature type="region of interest" description="Disordered" evidence="2">
    <location>
        <begin position="305"/>
        <end position="330"/>
    </location>
</feature>
<dbReference type="RefSeq" id="XP_039133558.1">
    <property type="nucleotide sequence ID" value="XM_039277624.1"/>
</dbReference>
<dbReference type="Pfam" id="PF12752">
    <property type="entry name" value="SUZ"/>
    <property type="match status" value="1"/>
</dbReference>
<dbReference type="GO" id="GO:0003676">
    <property type="term" value="F:nucleic acid binding"/>
    <property type="evidence" value="ECO:0007669"/>
    <property type="project" value="UniProtKB-UniRule"/>
</dbReference>
<dbReference type="Proteomes" id="UP001515500">
    <property type="component" value="Chromosome 10"/>
</dbReference>
<protein>
    <submittedName>
        <fullName evidence="5">Uncharacterized protein LOC120270575</fullName>
    </submittedName>
</protein>
<evidence type="ECO:0000313" key="4">
    <source>
        <dbReference type="Proteomes" id="UP001515500"/>
    </source>
</evidence>
<dbReference type="CDD" id="cd02642">
    <property type="entry name" value="R3H_encore_like"/>
    <property type="match status" value="1"/>
</dbReference>
<evidence type="ECO:0000313" key="5">
    <source>
        <dbReference type="RefSeq" id="XP_039133558.1"/>
    </source>
</evidence>
<sequence>MAMTEFAMVEELASLIKDNLISKHLILSTEETLIDFLQNNASSDGVLELQPTSPYHRLLLHRLADIYGFAHESVGEGDDRHLVLMRCPESAIPSILVSDIVYQYDDQSSTSLHHILRREEAPVSKSTQITQPSITFEQREAAYLAARERIFSLQEGDEHEVVVPKSRKVPLVAQRMISHALGQKICSAKSVDQQSILQKCEETSPADDGKNVTGQLNSTFSPTEGKITQPISDLPSSGKKLNEEEAFKSSPGFSNVDRKVQQPSSKKASNGTLIPSGCNRKVVSKQNLEREQIGAAKRMFANALGLPSTKGNHGLQMKSNEGKKSISHDT</sequence>
<feature type="compositionally biased region" description="Polar residues" evidence="2">
    <location>
        <begin position="261"/>
        <end position="273"/>
    </location>
</feature>
<feature type="compositionally biased region" description="Basic and acidic residues" evidence="2">
    <location>
        <begin position="320"/>
        <end position="330"/>
    </location>
</feature>
<evidence type="ECO:0000259" key="3">
    <source>
        <dbReference type="PROSITE" id="PS51061"/>
    </source>
</evidence>
<dbReference type="InterPro" id="IPR051937">
    <property type="entry name" value="R3H_domain_containing"/>
</dbReference>
<evidence type="ECO:0000256" key="1">
    <source>
        <dbReference type="ARBA" id="ARBA00022553"/>
    </source>
</evidence>
<dbReference type="AlphaFoldDB" id="A0AB40C335"/>
<dbReference type="Gene3D" id="3.30.1370.50">
    <property type="entry name" value="R3H-like domain"/>
    <property type="match status" value="1"/>
</dbReference>
<organism evidence="4 5">
    <name type="scientific">Dioscorea cayennensis subsp. rotundata</name>
    <name type="common">White Guinea yam</name>
    <name type="synonym">Dioscorea rotundata</name>
    <dbReference type="NCBI Taxonomy" id="55577"/>
    <lineage>
        <taxon>Eukaryota</taxon>
        <taxon>Viridiplantae</taxon>
        <taxon>Streptophyta</taxon>
        <taxon>Embryophyta</taxon>
        <taxon>Tracheophyta</taxon>
        <taxon>Spermatophyta</taxon>
        <taxon>Magnoliopsida</taxon>
        <taxon>Liliopsida</taxon>
        <taxon>Dioscoreales</taxon>
        <taxon>Dioscoreaceae</taxon>
        <taxon>Dioscorea</taxon>
    </lineage>
</organism>
<dbReference type="InterPro" id="IPR024771">
    <property type="entry name" value="SUZ"/>
</dbReference>
<dbReference type="SUPFAM" id="SSF82708">
    <property type="entry name" value="R3H domain"/>
    <property type="match status" value="1"/>
</dbReference>